<dbReference type="Gene3D" id="2.40.10.120">
    <property type="match status" value="1"/>
</dbReference>
<gene>
    <name evidence="6" type="ORF">ACFQZS_00890</name>
</gene>
<evidence type="ECO:0000259" key="5">
    <source>
        <dbReference type="PROSITE" id="PS50106"/>
    </source>
</evidence>
<sequence>MKKIGLTLLTAFVGGAMALGTYKVFESKYADNMSLEEKQNVYFANNKAFAGITSSAGETDFTQAAAAATPAVVYIRTTYAASTDSRGGSQQDMMDRMFGDMFGQRGGQPRQSKPRQASGSGVIISPDGYIVTNNHVVAKADKIDITLNDHRVFTAKVIGTDPNTDLALIKIEGTNLPVVKFGNSDDVRVGEWVLAVGNPFNLTSTVTAGIVSAKGRGIGILDQQGDDDDDDMGGGNPFGMRMQGQSQAKVKRGIESFIQTDAAINPGNSGGALVNTKGELIGINSAIASHTGSYEGYGFAIPVNMAKKILGDIQKFGAVKRGYVGVQFTELTADNAESLKASKTVGLYVQEVLPGSGGEAAGLKQGDIISKVEGNTVYESSDLQERVARLAPGDKIKLTVLRDGAAKDFVVTLKGEAPVAKKTEVSKTATELYNKLGASFTPLSAEQRAKFKVNGGVTVTQVRRGGVFDEFEVPVGSIVTKINQQPINSTQDIDKAITNLRNGNVVISGFYPDGGSFTNSFMVGQ</sequence>
<feature type="domain" description="PDZ" evidence="5">
    <location>
        <begin position="320"/>
        <end position="404"/>
    </location>
</feature>
<name>A0ABW2YQM0_9SPHI</name>
<evidence type="ECO:0000313" key="6">
    <source>
        <dbReference type="EMBL" id="MFD0748676.1"/>
    </source>
</evidence>
<comment type="caution">
    <text evidence="6">The sequence shown here is derived from an EMBL/GenBank/DDBJ whole genome shotgun (WGS) entry which is preliminary data.</text>
</comment>
<evidence type="ECO:0000256" key="2">
    <source>
        <dbReference type="ARBA" id="ARBA00022670"/>
    </source>
</evidence>
<evidence type="ECO:0000256" key="4">
    <source>
        <dbReference type="SAM" id="MobiDB-lite"/>
    </source>
</evidence>
<organism evidence="6 7">
    <name type="scientific">Mucilaginibacter calamicampi</name>
    <dbReference type="NCBI Taxonomy" id="1302352"/>
    <lineage>
        <taxon>Bacteria</taxon>
        <taxon>Pseudomonadati</taxon>
        <taxon>Bacteroidota</taxon>
        <taxon>Sphingobacteriia</taxon>
        <taxon>Sphingobacteriales</taxon>
        <taxon>Sphingobacteriaceae</taxon>
        <taxon>Mucilaginibacter</taxon>
    </lineage>
</organism>
<dbReference type="SUPFAM" id="SSF50494">
    <property type="entry name" value="Trypsin-like serine proteases"/>
    <property type="match status" value="1"/>
</dbReference>
<keyword evidence="7" id="KW-1185">Reference proteome</keyword>
<dbReference type="PANTHER" id="PTHR22939">
    <property type="entry name" value="SERINE PROTEASE FAMILY S1C HTRA-RELATED"/>
    <property type="match status" value="1"/>
</dbReference>
<dbReference type="PROSITE" id="PS50106">
    <property type="entry name" value="PDZ"/>
    <property type="match status" value="1"/>
</dbReference>
<dbReference type="PRINTS" id="PR00834">
    <property type="entry name" value="PROTEASES2C"/>
</dbReference>
<evidence type="ECO:0000256" key="1">
    <source>
        <dbReference type="ARBA" id="ARBA00010541"/>
    </source>
</evidence>
<dbReference type="Gene3D" id="2.30.42.10">
    <property type="match status" value="2"/>
</dbReference>
<protein>
    <submittedName>
        <fullName evidence="6">Trypsin-like peptidase domain-containing protein</fullName>
    </submittedName>
</protein>
<evidence type="ECO:0000313" key="7">
    <source>
        <dbReference type="Proteomes" id="UP001596958"/>
    </source>
</evidence>
<reference evidence="7" key="1">
    <citation type="journal article" date="2019" name="Int. J. Syst. Evol. Microbiol.">
        <title>The Global Catalogue of Microorganisms (GCM) 10K type strain sequencing project: providing services to taxonomists for standard genome sequencing and annotation.</title>
        <authorList>
            <consortium name="The Broad Institute Genomics Platform"/>
            <consortium name="The Broad Institute Genome Sequencing Center for Infectious Disease"/>
            <person name="Wu L."/>
            <person name="Ma J."/>
        </authorList>
    </citation>
    <scope>NUCLEOTIDE SEQUENCE [LARGE SCALE GENOMIC DNA]</scope>
    <source>
        <strain evidence="7">CCUG 63418</strain>
    </source>
</reference>
<dbReference type="Pfam" id="PF13365">
    <property type="entry name" value="Trypsin_2"/>
    <property type="match status" value="1"/>
</dbReference>
<proteinExistence type="inferred from homology"/>
<dbReference type="Proteomes" id="UP001596958">
    <property type="component" value="Unassembled WGS sequence"/>
</dbReference>
<feature type="compositionally biased region" description="Polar residues" evidence="4">
    <location>
        <begin position="109"/>
        <end position="119"/>
    </location>
</feature>
<dbReference type="SMART" id="SM00228">
    <property type="entry name" value="PDZ"/>
    <property type="match status" value="2"/>
</dbReference>
<dbReference type="RefSeq" id="WP_377096272.1">
    <property type="nucleotide sequence ID" value="NZ_JBHTHU010000001.1"/>
</dbReference>
<dbReference type="InterPro" id="IPR001478">
    <property type="entry name" value="PDZ"/>
</dbReference>
<keyword evidence="2" id="KW-0645">Protease</keyword>
<dbReference type="EMBL" id="JBHTHU010000001">
    <property type="protein sequence ID" value="MFD0748676.1"/>
    <property type="molecule type" value="Genomic_DNA"/>
</dbReference>
<accession>A0ABW2YQM0</accession>
<dbReference type="SUPFAM" id="SSF50156">
    <property type="entry name" value="PDZ domain-like"/>
    <property type="match status" value="2"/>
</dbReference>
<dbReference type="Pfam" id="PF13180">
    <property type="entry name" value="PDZ_2"/>
    <property type="match status" value="1"/>
</dbReference>
<dbReference type="InterPro" id="IPR001940">
    <property type="entry name" value="Peptidase_S1C"/>
</dbReference>
<feature type="region of interest" description="Disordered" evidence="4">
    <location>
        <begin position="101"/>
        <end position="120"/>
    </location>
</feature>
<comment type="similarity">
    <text evidence="1">Belongs to the peptidase S1C family.</text>
</comment>
<dbReference type="InterPro" id="IPR036034">
    <property type="entry name" value="PDZ_sf"/>
</dbReference>
<dbReference type="InterPro" id="IPR009003">
    <property type="entry name" value="Peptidase_S1_PA"/>
</dbReference>
<dbReference type="PANTHER" id="PTHR22939:SF129">
    <property type="entry name" value="SERINE PROTEASE HTRA2, MITOCHONDRIAL"/>
    <property type="match status" value="1"/>
</dbReference>
<keyword evidence="3" id="KW-0378">Hydrolase</keyword>
<evidence type="ECO:0000256" key="3">
    <source>
        <dbReference type="ARBA" id="ARBA00022801"/>
    </source>
</evidence>